<keyword evidence="1" id="KW-1133">Transmembrane helix</keyword>
<name>A0AA88KP64_NAELO</name>
<proteinExistence type="predicted"/>
<dbReference type="AlphaFoldDB" id="A0AA88KP64"/>
<evidence type="ECO:0000313" key="3">
    <source>
        <dbReference type="Proteomes" id="UP000816034"/>
    </source>
</evidence>
<organism evidence="2 3">
    <name type="scientific">Naegleria lovaniensis</name>
    <name type="common">Amoeba</name>
    <dbReference type="NCBI Taxonomy" id="51637"/>
    <lineage>
        <taxon>Eukaryota</taxon>
        <taxon>Discoba</taxon>
        <taxon>Heterolobosea</taxon>
        <taxon>Tetramitia</taxon>
        <taxon>Eutetramitia</taxon>
        <taxon>Vahlkampfiidae</taxon>
        <taxon>Naegleria</taxon>
    </lineage>
</organism>
<comment type="caution">
    <text evidence="2">The sequence shown here is derived from an EMBL/GenBank/DDBJ whole genome shotgun (WGS) entry which is preliminary data.</text>
</comment>
<accession>A0AA88KP64</accession>
<protein>
    <submittedName>
        <fullName evidence="2">Uncharacterized protein</fullName>
    </submittedName>
</protein>
<dbReference type="RefSeq" id="XP_044553085.1">
    <property type="nucleotide sequence ID" value="XM_044690486.1"/>
</dbReference>
<feature type="transmembrane region" description="Helical" evidence="1">
    <location>
        <begin position="139"/>
        <end position="160"/>
    </location>
</feature>
<reference evidence="2 3" key="1">
    <citation type="journal article" date="2018" name="BMC Genomics">
        <title>The genome of Naegleria lovaniensis, the basis for a comparative approach to unravel pathogenicity factors of the human pathogenic amoeba N. fowleri.</title>
        <authorList>
            <person name="Liechti N."/>
            <person name="Schurch N."/>
            <person name="Bruggmann R."/>
            <person name="Wittwer M."/>
        </authorList>
    </citation>
    <scope>NUCLEOTIDE SEQUENCE [LARGE SCALE GENOMIC DNA]</scope>
    <source>
        <strain evidence="2 3">ATCC 30569</strain>
    </source>
</reference>
<evidence type="ECO:0000256" key="1">
    <source>
        <dbReference type="SAM" id="Phobius"/>
    </source>
</evidence>
<gene>
    <name evidence="2" type="ORF">C9374_014493</name>
</gene>
<evidence type="ECO:0000313" key="2">
    <source>
        <dbReference type="EMBL" id="KAG2389093.1"/>
    </source>
</evidence>
<dbReference type="GeneID" id="68106946"/>
<keyword evidence="1" id="KW-0812">Transmembrane</keyword>
<keyword evidence="1" id="KW-0472">Membrane</keyword>
<dbReference type="EMBL" id="PYSW02000008">
    <property type="protein sequence ID" value="KAG2389093.1"/>
    <property type="molecule type" value="Genomic_DNA"/>
</dbReference>
<dbReference type="Proteomes" id="UP000816034">
    <property type="component" value="Unassembled WGS sequence"/>
</dbReference>
<keyword evidence="3" id="KW-1185">Reference proteome</keyword>
<sequence length="195" mass="22269">MISSAALSNNNNNHSIITTRQLPEEEENTRKLEISFSKTVPSLINANDDHDEQIMASEQQDLFEIKPLSSTVLAISLKELANNAQVSTDEIIQVLSKALSKYLSKKEQLSSSTHKKELSLLGKVMELLKQFSEWAKENAWEVFLFRLFDCIIVFCVLFFMRHILPKSVTRVLEWFIDPLVDFEGFPFSKPATSNN</sequence>